<evidence type="ECO:0000256" key="5">
    <source>
        <dbReference type="HAMAP-Rule" id="MF_00602"/>
    </source>
</evidence>
<evidence type="ECO:0000259" key="8">
    <source>
        <dbReference type="PROSITE" id="PS51510"/>
    </source>
</evidence>
<dbReference type="Gene3D" id="3.30.590.10">
    <property type="entry name" value="Glutamine synthetase/guanido kinase, catalytic domain"/>
    <property type="match status" value="1"/>
</dbReference>
<dbReference type="InterPro" id="IPR014746">
    <property type="entry name" value="Gln_synth/guanido_kin_cat_dom"/>
</dbReference>
<feature type="binding site" evidence="5 6">
    <location>
        <begin position="180"/>
        <end position="184"/>
    </location>
    <ligand>
        <name>ATP</name>
        <dbReference type="ChEBI" id="CHEBI:30616"/>
    </ligand>
</feature>
<comment type="catalytic activity">
    <reaction evidence="5">
        <text>L-arginyl-[protein] + ATP = N(omega)-phospho-L-arginyl-[protein] + ADP + H(+)</text>
        <dbReference type="Rhea" id="RHEA:43384"/>
        <dbReference type="Rhea" id="RHEA-COMP:10532"/>
        <dbReference type="Rhea" id="RHEA-COMP:10533"/>
        <dbReference type="ChEBI" id="CHEBI:15378"/>
        <dbReference type="ChEBI" id="CHEBI:29965"/>
        <dbReference type="ChEBI" id="CHEBI:30616"/>
        <dbReference type="ChEBI" id="CHEBI:83226"/>
        <dbReference type="ChEBI" id="CHEBI:456216"/>
        <dbReference type="EC" id="2.7.14.1"/>
    </reaction>
</comment>
<dbReference type="InterPro" id="IPR022414">
    <property type="entry name" value="ATP-guanido_PTrfase_cat"/>
</dbReference>
<evidence type="ECO:0000313" key="10">
    <source>
        <dbReference type="Proteomes" id="UP000255367"/>
    </source>
</evidence>
<keyword evidence="5" id="KW-0021">Allosteric enzyme</keyword>
<dbReference type="CDD" id="cd07930">
    <property type="entry name" value="bacterial_phosphagen_kinase"/>
    <property type="match status" value="1"/>
</dbReference>
<feature type="binding site" evidence="5 6">
    <location>
        <position position="129"/>
    </location>
    <ligand>
        <name>ATP</name>
        <dbReference type="ChEBI" id="CHEBI:30616"/>
    </ligand>
</feature>
<feature type="binding site" evidence="5 6">
    <location>
        <begin position="30"/>
        <end position="34"/>
    </location>
    <ligand>
        <name>ATP</name>
        <dbReference type="ChEBI" id="CHEBI:30616"/>
    </ligand>
</feature>
<gene>
    <name evidence="5" type="primary">mcsB</name>
    <name evidence="9" type="ORF">NCTC12020_00584</name>
</gene>
<dbReference type="GO" id="GO:0046314">
    <property type="term" value="P:phosphocreatine biosynthetic process"/>
    <property type="evidence" value="ECO:0007669"/>
    <property type="project" value="InterPro"/>
</dbReference>
<evidence type="ECO:0000256" key="2">
    <source>
        <dbReference type="ARBA" id="ARBA00022741"/>
    </source>
</evidence>
<dbReference type="Proteomes" id="UP000255367">
    <property type="component" value="Unassembled WGS sequence"/>
</dbReference>
<dbReference type="SUPFAM" id="SSF55931">
    <property type="entry name" value="Glutamine synthetase/guanido kinase"/>
    <property type="match status" value="1"/>
</dbReference>
<dbReference type="PROSITE" id="PS51510">
    <property type="entry name" value="PHOSPHAGEN_KINASE_C"/>
    <property type="match status" value="1"/>
</dbReference>
<evidence type="ECO:0000256" key="3">
    <source>
        <dbReference type="ARBA" id="ARBA00022777"/>
    </source>
</evidence>
<evidence type="ECO:0000313" key="9">
    <source>
        <dbReference type="EMBL" id="SUP41486.1"/>
    </source>
</evidence>
<dbReference type="GO" id="GO:1990424">
    <property type="term" value="F:protein arginine kinase activity"/>
    <property type="evidence" value="ECO:0007669"/>
    <property type="project" value="UniProtKB-EC"/>
</dbReference>
<name>A0A380NIP9_9FIRM</name>
<dbReference type="HAMAP" id="MF_00602">
    <property type="entry name" value="Prot_Arg_kinase"/>
    <property type="match status" value="1"/>
</dbReference>
<dbReference type="GO" id="GO:0005524">
    <property type="term" value="F:ATP binding"/>
    <property type="evidence" value="ECO:0007669"/>
    <property type="project" value="UniProtKB-UniRule"/>
</dbReference>
<dbReference type="AlphaFoldDB" id="A0A380NIP9"/>
<keyword evidence="2 5" id="KW-0547">Nucleotide-binding</keyword>
<dbReference type="PROSITE" id="PS00112">
    <property type="entry name" value="PHOSPHAGEN_KINASE"/>
    <property type="match status" value="1"/>
</dbReference>
<dbReference type="InterPro" id="IPR000749">
    <property type="entry name" value="ATP-guanido_PTrfase"/>
</dbReference>
<keyword evidence="3 5" id="KW-0418">Kinase</keyword>
<feature type="short sequence motif" description="RDXXRA motif of the pArg binding pocket involved in allosteric regulation" evidence="5">
    <location>
        <begin position="342"/>
        <end position="347"/>
    </location>
</feature>
<accession>A0A380NIP9</accession>
<dbReference type="InterPro" id="IPR023660">
    <property type="entry name" value="Arg_Kinase"/>
</dbReference>
<organism evidence="9 10">
    <name type="scientific">Veillonella criceti</name>
    <dbReference type="NCBI Taxonomy" id="103891"/>
    <lineage>
        <taxon>Bacteria</taxon>
        <taxon>Bacillati</taxon>
        <taxon>Bacillota</taxon>
        <taxon>Negativicutes</taxon>
        <taxon>Veillonellales</taxon>
        <taxon>Veillonellaceae</taxon>
        <taxon>Veillonella</taxon>
    </lineage>
</organism>
<comment type="activity regulation">
    <text evidence="5">Appears to be allosterically activated by the binding of pArg-containing polypeptides to the pArg-binding pocket localized in the C-terminal domain of McsB.</text>
</comment>
<dbReference type="GO" id="GO:0005615">
    <property type="term" value="C:extracellular space"/>
    <property type="evidence" value="ECO:0007669"/>
    <property type="project" value="TreeGrafter"/>
</dbReference>
<feature type="binding site" evidence="5 6">
    <location>
        <begin position="211"/>
        <end position="216"/>
    </location>
    <ligand>
        <name>ATP</name>
        <dbReference type="ChEBI" id="CHEBI:30616"/>
    </ligand>
</feature>
<dbReference type="PANTHER" id="PTHR11547:SF38">
    <property type="entry name" value="ARGININE KINASE 1-RELATED"/>
    <property type="match status" value="1"/>
</dbReference>
<dbReference type="GO" id="GO:0004111">
    <property type="term" value="F:creatine kinase activity"/>
    <property type="evidence" value="ECO:0007669"/>
    <property type="project" value="InterPro"/>
</dbReference>
<dbReference type="OrthoDB" id="9791353at2"/>
<evidence type="ECO:0000256" key="6">
    <source>
        <dbReference type="PROSITE-ProRule" id="PRU00843"/>
    </source>
</evidence>
<keyword evidence="10" id="KW-1185">Reference proteome</keyword>
<dbReference type="RefSeq" id="WP_115309821.1">
    <property type="nucleotide sequence ID" value="NZ_UHIO01000001.1"/>
</dbReference>
<protein>
    <recommendedName>
        <fullName evidence="5">Protein-arginine kinase</fullName>
        <ecNumber evidence="5">2.7.14.1</ecNumber>
    </recommendedName>
</protein>
<dbReference type="NCBIfam" id="NF002194">
    <property type="entry name" value="PRK01059.1-4"/>
    <property type="match status" value="1"/>
</dbReference>
<evidence type="ECO:0000256" key="4">
    <source>
        <dbReference type="ARBA" id="ARBA00022840"/>
    </source>
</evidence>
<keyword evidence="1 5" id="KW-0808">Transferase</keyword>
<proteinExistence type="inferred from homology"/>
<sequence>MLDKILDEPLSSWLRSTDPIGDIHSHIVLSSRIRLARNFKSLQFTNRNHEASLKDVESRMRGVLGTLKAADGREYSNISLDKLSDTEREILVEKHLMSPQMGQKLPYRSLVVADDASVAIMVNEEDHIRIQTMEAGLHLQEALEHALKIDDAIESKCDYAFNERYGYLTACPTNVGTGMRASAMLHLPALAMTGRINRLIRSITQLGYSVRGLYGEGSQALGNIYQISNQVTMGISEEDTITQLQKVLEKLVQEEVKAREAIRNGDFEAFEDRVWRAFGTLQYARRLSGEEALGLLSDVQLGMDLGVLPQHSADVFNELVVTTRPNFLSKYAGKESMTASERDSYRAKVVRDRLAR</sequence>
<dbReference type="Pfam" id="PF00217">
    <property type="entry name" value="ATP-gua_Ptrans"/>
    <property type="match status" value="1"/>
</dbReference>
<keyword evidence="4 5" id="KW-0067">ATP-binding</keyword>
<dbReference type="PANTHER" id="PTHR11547">
    <property type="entry name" value="ARGININE OR CREATINE KINASE"/>
    <property type="match status" value="1"/>
</dbReference>
<evidence type="ECO:0000256" key="1">
    <source>
        <dbReference type="ARBA" id="ARBA00022679"/>
    </source>
</evidence>
<comment type="function">
    <text evidence="5">Catalyzes the specific phosphorylation of arginine residues in proteins.</text>
</comment>
<reference evidence="9 10" key="1">
    <citation type="submission" date="2018-06" db="EMBL/GenBank/DDBJ databases">
        <authorList>
            <consortium name="Pathogen Informatics"/>
            <person name="Doyle S."/>
        </authorList>
    </citation>
    <scope>NUCLEOTIDE SEQUENCE [LARGE SCALE GENOMIC DNA]</scope>
    <source>
        <strain evidence="9 10">NCTC12020</strain>
    </source>
</reference>
<feature type="domain" description="Phosphagen kinase C-terminal" evidence="8">
    <location>
        <begin position="27"/>
        <end position="258"/>
    </location>
</feature>
<evidence type="ECO:0000256" key="7">
    <source>
        <dbReference type="RuleBase" id="RU000505"/>
    </source>
</evidence>
<dbReference type="InterPro" id="IPR022415">
    <property type="entry name" value="ATP-guanido_PTrfase_AS"/>
</dbReference>
<dbReference type="EMBL" id="UHIO01000001">
    <property type="protein sequence ID" value="SUP41486.1"/>
    <property type="molecule type" value="Genomic_DNA"/>
</dbReference>
<comment type="similarity">
    <text evidence="5 6 7">Belongs to the ATP:guanido phosphotransferase family.</text>
</comment>
<feature type="binding site" evidence="5 6">
    <location>
        <position position="95"/>
    </location>
    <ligand>
        <name>ATP</name>
        <dbReference type="ChEBI" id="CHEBI:30616"/>
    </ligand>
</feature>
<dbReference type="EC" id="2.7.14.1" evidence="5"/>